<sequence>MSNDNGPRLFDDRARRELYQQRVLVLDGALDDDNGMLLATQVIALAAENPTAEIALWIHSPGGSVPAMLAIRDVMRLVPCPVSTLALGIACSAGQFLLSAGEPGRRRALPHARVLMHQGSAGIGGTAVDIELQAQDLRHTRDTVLGLIAADTGQPLERIFEDSLHDRWYTAQQALDYGFVDEVVTSFDAVVPPHRRPVGLGTFTTGAAR</sequence>
<keyword evidence="9" id="KW-1185">Reference proteome</keyword>
<evidence type="ECO:0000313" key="8">
    <source>
        <dbReference type="EMBL" id="KAB2809132.1"/>
    </source>
</evidence>
<evidence type="ECO:0000256" key="5">
    <source>
        <dbReference type="ARBA" id="ARBA00022825"/>
    </source>
</evidence>
<evidence type="ECO:0000256" key="3">
    <source>
        <dbReference type="ARBA" id="ARBA00022670"/>
    </source>
</evidence>
<dbReference type="KEGG" id="psim:KR76_08945"/>
<dbReference type="PANTHER" id="PTHR10381:SF70">
    <property type="entry name" value="ATP-DEPENDENT CLP PROTEASE PROTEOLYTIC SUBUNIT"/>
    <property type="match status" value="1"/>
</dbReference>
<gene>
    <name evidence="8" type="ORF">F9L07_18930</name>
    <name evidence="7" type="ORF">KR76_08945</name>
</gene>
<dbReference type="GO" id="GO:0004176">
    <property type="term" value="F:ATP-dependent peptidase activity"/>
    <property type="evidence" value="ECO:0007669"/>
    <property type="project" value="InterPro"/>
</dbReference>
<reference evidence="8 10" key="2">
    <citation type="submission" date="2019-09" db="EMBL/GenBank/DDBJ databases">
        <title>Pimelobacter sp. isolated from Paulinella.</title>
        <authorList>
            <person name="Jeong S.E."/>
        </authorList>
    </citation>
    <scope>NUCLEOTIDE SEQUENCE [LARGE SCALE GENOMIC DNA]</scope>
    <source>
        <strain evidence="8 10">Pch-N</strain>
    </source>
</reference>
<dbReference type="GeneID" id="96609032"/>
<evidence type="ECO:0000313" key="10">
    <source>
        <dbReference type="Proteomes" id="UP000449906"/>
    </source>
</evidence>
<evidence type="ECO:0000256" key="2">
    <source>
        <dbReference type="ARBA" id="ARBA00022490"/>
    </source>
</evidence>
<dbReference type="InterPro" id="IPR023562">
    <property type="entry name" value="ClpP/TepA"/>
</dbReference>
<dbReference type="AlphaFoldDB" id="A0A0A1DHK5"/>
<dbReference type="EMBL" id="CP009896">
    <property type="protein sequence ID" value="AIY16861.1"/>
    <property type="molecule type" value="Genomic_DNA"/>
</dbReference>
<dbReference type="STRING" id="2045.KR76_08945"/>
<reference evidence="7 9" key="1">
    <citation type="journal article" date="2015" name="Genome Announc.">
        <title>Complete Genome Sequence of Steroid-Transforming Nocardioides simplex VKM Ac-2033D.</title>
        <authorList>
            <person name="Shtratnikova V.Y."/>
            <person name="Schelkunov M.I."/>
            <person name="Pekov Y.A."/>
            <person name="Fokina V.V."/>
            <person name="Logacheva M.D."/>
            <person name="Sokolov S.L."/>
            <person name="Bragin E.Y."/>
            <person name="Ashapkin V.V."/>
            <person name="Donova M.V."/>
        </authorList>
    </citation>
    <scope>NUCLEOTIDE SEQUENCE [LARGE SCALE GENOMIC DNA]</scope>
    <source>
        <strain evidence="7 9">VKM Ac-2033D</strain>
    </source>
</reference>
<dbReference type="HOGENOM" id="CLU_058707_3_2_11"/>
<dbReference type="PANTHER" id="PTHR10381">
    <property type="entry name" value="ATP-DEPENDENT CLP PROTEASE PROTEOLYTIC SUBUNIT"/>
    <property type="match status" value="1"/>
</dbReference>
<dbReference type="GO" id="GO:0051117">
    <property type="term" value="F:ATPase binding"/>
    <property type="evidence" value="ECO:0007669"/>
    <property type="project" value="TreeGrafter"/>
</dbReference>
<keyword evidence="4 7" id="KW-0378">Hydrolase</keyword>
<keyword evidence="5" id="KW-0720">Serine protease</keyword>
<dbReference type="EMBL" id="WBVM01000002">
    <property type="protein sequence ID" value="KAB2809132.1"/>
    <property type="molecule type" value="Genomic_DNA"/>
</dbReference>
<evidence type="ECO:0000256" key="4">
    <source>
        <dbReference type="ARBA" id="ARBA00022801"/>
    </source>
</evidence>
<protein>
    <recommendedName>
        <fullName evidence="6">ATP-dependent Clp protease proteolytic subunit</fullName>
    </recommendedName>
</protein>
<evidence type="ECO:0000313" key="9">
    <source>
        <dbReference type="Proteomes" id="UP000030300"/>
    </source>
</evidence>
<accession>A0A0A1DHK5</accession>
<comment type="similarity">
    <text evidence="1 6">Belongs to the peptidase S14 family.</text>
</comment>
<dbReference type="Proteomes" id="UP000030300">
    <property type="component" value="Chromosome"/>
</dbReference>
<dbReference type="CDD" id="cd07017">
    <property type="entry name" value="S14_ClpP_2"/>
    <property type="match status" value="1"/>
</dbReference>
<name>A0A0A1DHK5_NOCSI</name>
<dbReference type="SUPFAM" id="SSF52096">
    <property type="entry name" value="ClpP/crotonase"/>
    <property type="match status" value="1"/>
</dbReference>
<dbReference type="Gene3D" id="3.90.226.10">
    <property type="entry name" value="2-enoyl-CoA Hydratase, Chain A, domain 1"/>
    <property type="match status" value="1"/>
</dbReference>
<dbReference type="GO" id="GO:0004252">
    <property type="term" value="F:serine-type endopeptidase activity"/>
    <property type="evidence" value="ECO:0007669"/>
    <property type="project" value="InterPro"/>
</dbReference>
<dbReference type="Pfam" id="PF00574">
    <property type="entry name" value="CLP_protease"/>
    <property type="match status" value="1"/>
</dbReference>
<dbReference type="InterPro" id="IPR001907">
    <property type="entry name" value="ClpP"/>
</dbReference>
<evidence type="ECO:0000256" key="6">
    <source>
        <dbReference type="RuleBase" id="RU003567"/>
    </source>
</evidence>
<dbReference type="InterPro" id="IPR029045">
    <property type="entry name" value="ClpP/crotonase-like_dom_sf"/>
</dbReference>
<organism evidence="7 9">
    <name type="scientific">Nocardioides simplex</name>
    <name type="common">Arthrobacter simplex</name>
    <dbReference type="NCBI Taxonomy" id="2045"/>
    <lineage>
        <taxon>Bacteria</taxon>
        <taxon>Bacillati</taxon>
        <taxon>Actinomycetota</taxon>
        <taxon>Actinomycetes</taxon>
        <taxon>Propionibacteriales</taxon>
        <taxon>Nocardioidaceae</taxon>
        <taxon>Pimelobacter</taxon>
    </lineage>
</organism>
<dbReference type="GO" id="GO:0009368">
    <property type="term" value="C:endopeptidase Clp complex"/>
    <property type="evidence" value="ECO:0007669"/>
    <property type="project" value="TreeGrafter"/>
</dbReference>
<evidence type="ECO:0000256" key="1">
    <source>
        <dbReference type="ARBA" id="ARBA00007039"/>
    </source>
</evidence>
<dbReference type="GO" id="GO:0006515">
    <property type="term" value="P:protein quality control for misfolded or incompletely synthesized proteins"/>
    <property type="evidence" value="ECO:0007669"/>
    <property type="project" value="TreeGrafter"/>
</dbReference>
<keyword evidence="3 7" id="KW-0645">Protease</keyword>
<dbReference type="PRINTS" id="PR00127">
    <property type="entry name" value="CLPPROTEASEP"/>
</dbReference>
<keyword evidence="2" id="KW-0963">Cytoplasm</keyword>
<dbReference type="Proteomes" id="UP000449906">
    <property type="component" value="Unassembled WGS sequence"/>
</dbReference>
<proteinExistence type="inferred from homology"/>
<evidence type="ECO:0000313" key="7">
    <source>
        <dbReference type="EMBL" id="AIY16861.1"/>
    </source>
</evidence>
<dbReference type="OrthoDB" id="9802800at2"/>
<dbReference type="RefSeq" id="WP_038677821.1">
    <property type="nucleotide sequence ID" value="NZ_BJMC01000008.1"/>
</dbReference>
<dbReference type="eggNOG" id="COG0740">
    <property type="taxonomic scope" value="Bacteria"/>
</dbReference>